<name>A0A1H9ZNX9_9FIRM</name>
<keyword evidence="3" id="KW-1185">Reference proteome</keyword>
<reference evidence="3" key="1">
    <citation type="submission" date="2016-10" db="EMBL/GenBank/DDBJ databases">
        <authorList>
            <person name="Varghese N."/>
            <person name="Submissions S."/>
        </authorList>
    </citation>
    <scope>NUCLEOTIDE SEQUENCE [LARGE SCALE GENOMIC DNA]</scope>
    <source>
        <strain evidence="3">DSM 13577</strain>
    </source>
</reference>
<keyword evidence="1" id="KW-0472">Membrane</keyword>
<gene>
    <name evidence="2" type="ORF">SAMN03080614_101141</name>
</gene>
<dbReference type="Proteomes" id="UP000243819">
    <property type="component" value="Unassembled WGS sequence"/>
</dbReference>
<organism evidence="2 3">
    <name type="scientific">Anaerobranca gottschalkii DSM 13577</name>
    <dbReference type="NCBI Taxonomy" id="1120990"/>
    <lineage>
        <taxon>Bacteria</taxon>
        <taxon>Bacillati</taxon>
        <taxon>Bacillota</taxon>
        <taxon>Clostridia</taxon>
        <taxon>Eubacteriales</taxon>
        <taxon>Proteinivoracaceae</taxon>
        <taxon>Anaerobranca</taxon>
    </lineage>
</organism>
<dbReference type="RefSeq" id="WP_091349713.1">
    <property type="nucleotide sequence ID" value="NZ_FOIF01000011.1"/>
</dbReference>
<feature type="transmembrane region" description="Helical" evidence="1">
    <location>
        <begin position="43"/>
        <end position="61"/>
    </location>
</feature>
<dbReference type="EMBL" id="FOIF01000011">
    <property type="protein sequence ID" value="SES83392.1"/>
    <property type="molecule type" value="Genomic_DNA"/>
</dbReference>
<evidence type="ECO:0000313" key="3">
    <source>
        <dbReference type="Proteomes" id="UP000243819"/>
    </source>
</evidence>
<evidence type="ECO:0000256" key="1">
    <source>
        <dbReference type="SAM" id="Phobius"/>
    </source>
</evidence>
<keyword evidence="1" id="KW-0812">Transmembrane</keyword>
<keyword evidence="1" id="KW-1133">Transmembrane helix</keyword>
<evidence type="ECO:0000313" key="2">
    <source>
        <dbReference type="EMBL" id="SES83392.1"/>
    </source>
</evidence>
<feature type="transmembrane region" description="Helical" evidence="1">
    <location>
        <begin position="12"/>
        <end position="31"/>
    </location>
</feature>
<protein>
    <submittedName>
        <fullName evidence="2">Uncharacterized protein</fullName>
    </submittedName>
</protein>
<proteinExistence type="predicted"/>
<accession>A0A1H9ZNX9</accession>
<sequence length="70" mass="8020">MSKTRFVIETILTIIVCIFFVGFLGLDAFLANVLEKIFGEPNVVSKIIIPLIGILVSYFIIRRNYKRLTK</sequence>
<dbReference type="AlphaFoldDB" id="A0A1H9ZNX9"/>
<dbReference type="OrthoDB" id="2991152at2"/>